<accession>A0ACA9KE11</accession>
<dbReference type="Proteomes" id="UP000789860">
    <property type="component" value="Unassembled WGS sequence"/>
</dbReference>
<proteinExistence type="predicted"/>
<comment type="caution">
    <text evidence="1">The sequence shown here is derived from an EMBL/GenBank/DDBJ whole genome shotgun (WGS) entry which is preliminary data.</text>
</comment>
<name>A0ACA9KE11_9GLOM</name>
<evidence type="ECO:0000313" key="1">
    <source>
        <dbReference type="EMBL" id="CAG8468346.1"/>
    </source>
</evidence>
<evidence type="ECO:0000313" key="2">
    <source>
        <dbReference type="Proteomes" id="UP000789860"/>
    </source>
</evidence>
<dbReference type="EMBL" id="CAJVPM010001514">
    <property type="protein sequence ID" value="CAG8468346.1"/>
    <property type="molecule type" value="Genomic_DNA"/>
</dbReference>
<gene>
    <name evidence="1" type="ORF">SCALOS_LOCUS1919</name>
</gene>
<organism evidence="1 2">
    <name type="scientific">Scutellospora calospora</name>
    <dbReference type="NCBI Taxonomy" id="85575"/>
    <lineage>
        <taxon>Eukaryota</taxon>
        <taxon>Fungi</taxon>
        <taxon>Fungi incertae sedis</taxon>
        <taxon>Mucoromycota</taxon>
        <taxon>Glomeromycotina</taxon>
        <taxon>Glomeromycetes</taxon>
        <taxon>Diversisporales</taxon>
        <taxon>Gigasporaceae</taxon>
        <taxon>Scutellospora</taxon>
    </lineage>
</organism>
<sequence>QSSISTPNTLLNKSPINSNNNISLVIFIVSIISAVIGTTLVLFCLRACWNLYKAKGFEVIATPGSK</sequence>
<reference evidence="1" key="1">
    <citation type="submission" date="2021-06" db="EMBL/GenBank/DDBJ databases">
        <authorList>
            <person name="Kallberg Y."/>
            <person name="Tangrot J."/>
            <person name="Rosling A."/>
        </authorList>
    </citation>
    <scope>NUCLEOTIDE SEQUENCE</scope>
    <source>
        <strain evidence="1">AU212A</strain>
    </source>
</reference>
<protein>
    <submittedName>
        <fullName evidence="1">3890_t:CDS:1</fullName>
    </submittedName>
</protein>
<feature type="non-terminal residue" evidence="1">
    <location>
        <position position="1"/>
    </location>
</feature>
<keyword evidence="2" id="KW-1185">Reference proteome</keyword>